<dbReference type="InterPro" id="IPR032942">
    <property type="entry name" value="BPI/LBP/Plunc"/>
</dbReference>
<comment type="caution">
    <text evidence="10">The sequence shown here is derived from an EMBL/GenBank/DDBJ whole genome shotgun (WGS) entry which is preliminary data.</text>
</comment>
<dbReference type="InterPro" id="IPR030675">
    <property type="entry name" value="BPI/LBP"/>
</dbReference>
<evidence type="ECO:0000256" key="5">
    <source>
        <dbReference type="ARBA" id="ARBA00023180"/>
    </source>
</evidence>
<dbReference type="SMART" id="SM00328">
    <property type="entry name" value="BPI1"/>
    <property type="match status" value="1"/>
</dbReference>
<dbReference type="PANTHER" id="PTHR10504">
    <property type="entry name" value="BACTERICIDAL PERMEABILITY-INCREASING BPI PROTEIN-RELATED"/>
    <property type="match status" value="1"/>
</dbReference>
<dbReference type="InterPro" id="IPR001124">
    <property type="entry name" value="Lipid-bd_serum_glycop_C"/>
</dbReference>
<dbReference type="FunFam" id="3.15.20.10:FF:000001">
    <property type="entry name" value="Phospholipid transfer protein"/>
    <property type="match status" value="1"/>
</dbReference>
<evidence type="ECO:0000256" key="3">
    <source>
        <dbReference type="ARBA" id="ARBA00022525"/>
    </source>
</evidence>
<sequence length="498" mass="53255">MAGSFQADFSSVVFLAALFGCCWSVNPGLRTALTSKGLNYACSVGIPILEKELLTVAIPDISGDADTPIGSISYSLSNIKLVSFKIPTASITSSSGGLSAQASGISIYVTADWHYREDSWPHISDSGSLDVSGSSISLEVGVVMGADSKGHATLSSTTCSFNIGNLDVHFSGGAAWLYNLFSDDIADSLKDSLRGQVCDEAKSTINTQGNAALETLPVIVQVDSISEIDFRLLQSPSFTSEYMETLHKGEFYSIAHPVEAPFTPPPLPPIANTTKMIYFWLTDYIAESAGFVYTMAGALQYNITPDMIPSSFPFKLNTASFKALIPELYQKFPNWPMQLDLNATKPPDFTFSPSLGGNLTVFGDMAVEVVSPTNKSMQLAFVLGLILYADASVAVKTNKSGGDIATFNATFLKVDMTLLESNVGDFNVAVLQTVVNLVCTGFVIPTINQYGSTGIPIPTVDGVTLVNPTVTFGQDYVVIGSDINYIPPPSLYNSKRQH</sequence>
<dbReference type="FunFam" id="3.15.10.10:FF:000001">
    <property type="entry name" value="phospholipid transfer protein-like"/>
    <property type="match status" value="1"/>
</dbReference>
<proteinExistence type="inferred from homology"/>
<keyword evidence="3" id="KW-0964">Secreted</keyword>
<dbReference type="Proteomes" id="UP001174909">
    <property type="component" value="Unassembled WGS sequence"/>
</dbReference>
<evidence type="ECO:0000259" key="8">
    <source>
        <dbReference type="SMART" id="SM00328"/>
    </source>
</evidence>
<evidence type="ECO:0000313" key="10">
    <source>
        <dbReference type="EMBL" id="CAI8057852.1"/>
    </source>
</evidence>
<feature type="domain" description="Lipid-binding serum glycoprotein C-terminal" evidence="9">
    <location>
        <begin position="271"/>
        <end position="481"/>
    </location>
</feature>
<accession>A0AA35XN46</accession>
<keyword evidence="4 6" id="KW-1015">Disulfide bond</keyword>
<gene>
    <name evidence="10" type="ORF">GBAR_LOCUS31495</name>
</gene>
<evidence type="ECO:0000256" key="7">
    <source>
        <dbReference type="SAM" id="SignalP"/>
    </source>
</evidence>
<feature type="disulfide bond" evidence="6">
    <location>
        <begin position="159"/>
        <end position="198"/>
    </location>
</feature>
<evidence type="ECO:0000256" key="2">
    <source>
        <dbReference type="ARBA" id="ARBA00007292"/>
    </source>
</evidence>
<feature type="domain" description="Lipid-binding serum glycoprotein N-terminal" evidence="8">
    <location>
        <begin position="32"/>
        <end position="256"/>
    </location>
</feature>
<feature type="chain" id="PRO_5041249011" evidence="7">
    <location>
        <begin position="25"/>
        <end position="498"/>
    </location>
</feature>
<organism evidence="10 11">
    <name type="scientific">Geodia barretti</name>
    <name type="common">Barrett's horny sponge</name>
    <dbReference type="NCBI Taxonomy" id="519541"/>
    <lineage>
        <taxon>Eukaryota</taxon>
        <taxon>Metazoa</taxon>
        <taxon>Porifera</taxon>
        <taxon>Demospongiae</taxon>
        <taxon>Heteroscleromorpha</taxon>
        <taxon>Tetractinellida</taxon>
        <taxon>Astrophorina</taxon>
        <taxon>Geodiidae</taxon>
        <taxon>Geodia</taxon>
    </lineage>
</organism>
<evidence type="ECO:0000256" key="4">
    <source>
        <dbReference type="ARBA" id="ARBA00023157"/>
    </source>
</evidence>
<evidence type="ECO:0000256" key="1">
    <source>
        <dbReference type="ARBA" id="ARBA00004613"/>
    </source>
</evidence>
<reference evidence="10" key="1">
    <citation type="submission" date="2023-03" db="EMBL/GenBank/DDBJ databases">
        <authorList>
            <person name="Steffen K."/>
            <person name="Cardenas P."/>
        </authorList>
    </citation>
    <scope>NUCLEOTIDE SEQUENCE</scope>
</reference>
<comment type="subcellular location">
    <subcellularLocation>
        <location evidence="1">Secreted</location>
    </subcellularLocation>
</comment>
<keyword evidence="5" id="KW-0325">Glycoprotein</keyword>
<dbReference type="AlphaFoldDB" id="A0AA35XN46"/>
<dbReference type="Pfam" id="PF01273">
    <property type="entry name" value="LBP_BPI_CETP"/>
    <property type="match status" value="1"/>
</dbReference>
<dbReference type="PANTHER" id="PTHR10504:SF131">
    <property type="entry name" value="BPI2 DOMAIN-CONTAINING PROTEIN"/>
    <property type="match status" value="1"/>
</dbReference>
<dbReference type="Pfam" id="PF02886">
    <property type="entry name" value="LBP_BPI_CETP_C"/>
    <property type="match status" value="1"/>
</dbReference>
<dbReference type="SMART" id="SM00329">
    <property type="entry name" value="BPI2"/>
    <property type="match status" value="1"/>
</dbReference>
<dbReference type="PIRSF" id="PIRSF002417">
    <property type="entry name" value="Lipid_binding_protein"/>
    <property type="match status" value="1"/>
</dbReference>
<dbReference type="SUPFAM" id="SSF55394">
    <property type="entry name" value="Bactericidal permeability-increasing protein, BPI"/>
    <property type="match status" value="2"/>
</dbReference>
<name>A0AA35XN46_GEOBA</name>
<dbReference type="EMBL" id="CASHTH010004480">
    <property type="protein sequence ID" value="CAI8057852.1"/>
    <property type="molecule type" value="Genomic_DNA"/>
</dbReference>
<protein>
    <submittedName>
        <fullName evidence="10">Bactericidal permeability-increasing protein</fullName>
    </submittedName>
</protein>
<evidence type="ECO:0000313" key="11">
    <source>
        <dbReference type="Proteomes" id="UP001174909"/>
    </source>
</evidence>
<dbReference type="InterPro" id="IPR017942">
    <property type="entry name" value="Lipid-bd_serum_glycop_N"/>
</dbReference>
<dbReference type="Gene3D" id="3.15.10.10">
    <property type="entry name" value="Bactericidal permeability-increasing protein, domain 1"/>
    <property type="match status" value="1"/>
</dbReference>
<keyword evidence="7" id="KW-0732">Signal</keyword>
<evidence type="ECO:0000259" key="9">
    <source>
        <dbReference type="SMART" id="SM00329"/>
    </source>
</evidence>
<comment type="similarity">
    <text evidence="2">Belongs to the BPI/LBP/Plunc superfamily. BPI/LBP family.</text>
</comment>
<feature type="signal peptide" evidence="7">
    <location>
        <begin position="1"/>
        <end position="24"/>
    </location>
</feature>
<dbReference type="GO" id="GO:0008289">
    <property type="term" value="F:lipid binding"/>
    <property type="evidence" value="ECO:0007669"/>
    <property type="project" value="InterPro"/>
</dbReference>
<dbReference type="InterPro" id="IPR017943">
    <property type="entry name" value="Bactericidal_perm-incr_a/b_dom"/>
</dbReference>
<keyword evidence="11" id="KW-1185">Reference proteome</keyword>
<dbReference type="Gene3D" id="3.15.20.10">
    <property type="entry name" value="Bactericidal permeability-increasing protein, domain 2"/>
    <property type="match status" value="1"/>
</dbReference>
<dbReference type="GO" id="GO:0005615">
    <property type="term" value="C:extracellular space"/>
    <property type="evidence" value="ECO:0007669"/>
    <property type="project" value="InterPro"/>
</dbReference>
<evidence type="ECO:0000256" key="6">
    <source>
        <dbReference type="PIRSR" id="PIRSR002417-50"/>
    </source>
</evidence>